<evidence type="ECO:0000313" key="5">
    <source>
        <dbReference type="Proteomes" id="UP000306585"/>
    </source>
</evidence>
<dbReference type="GO" id="GO:0019136">
    <property type="term" value="F:deoxynucleoside kinase activity"/>
    <property type="evidence" value="ECO:0007669"/>
    <property type="project" value="InterPro"/>
</dbReference>
<dbReference type="Gene3D" id="3.40.50.300">
    <property type="entry name" value="P-loop containing nucleotide triphosphate hydrolases"/>
    <property type="match status" value="1"/>
</dbReference>
<dbReference type="GO" id="GO:0005737">
    <property type="term" value="C:cytoplasm"/>
    <property type="evidence" value="ECO:0007669"/>
    <property type="project" value="TreeGrafter"/>
</dbReference>
<dbReference type="InterPro" id="IPR002624">
    <property type="entry name" value="DCK/DGK"/>
</dbReference>
<sequence length="202" mass="22664">MVFGGKRIEVCGGIASGKTTLAGLFSDDVYLPVYENFQANPFWQAFYQNPDKFAFETEITFLLQHYHQITAAQSDNKVIVTDYSFVLDRAYVDVTLNEGAKDAFLSVYGEVMRRLGPPALLVYLNCSPEIELGRVRDRGRGVESGITVEYLVAMNRAISDHMERASSEVRVLIIDSEYRDFAHDKLVQQSVLAEINQALHGA</sequence>
<dbReference type="PANTHER" id="PTHR10513">
    <property type="entry name" value="DEOXYNUCLEOSIDE KINASE"/>
    <property type="match status" value="1"/>
</dbReference>
<feature type="binding site" evidence="2">
    <location>
        <begin position="12"/>
        <end position="20"/>
    </location>
    <ligand>
        <name>ATP</name>
        <dbReference type="ChEBI" id="CHEBI:30616"/>
    </ligand>
</feature>
<organism evidence="4 5">
    <name type="scientific">Mariprofundus erugo</name>
    <dbReference type="NCBI Taxonomy" id="2528639"/>
    <lineage>
        <taxon>Bacteria</taxon>
        <taxon>Pseudomonadati</taxon>
        <taxon>Pseudomonadota</taxon>
        <taxon>Candidatius Mariprofundia</taxon>
        <taxon>Mariprofundales</taxon>
        <taxon>Mariprofundaceae</taxon>
        <taxon>Mariprofundus</taxon>
    </lineage>
</organism>
<accession>A0A5R9GLT5</accession>
<name>A0A5R9GLT5_9PROT</name>
<keyword evidence="2" id="KW-0547">Nucleotide-binding</keyword>
<gene>
    <name evidence="4" type="ORF">FEF65_08820</name>
</gene>
<dbReference type="InterPro" id="IPR027417">
    <property type="entry name" value="P-loop_NTPase"/>
</dbReference>
<dbReference type="InterPro" id="IPR031314">
    <property type="entry name" value="DNK_dom"/>
</dbReference>
<dbReference type="Proteomes" id="UP000306585">
    <property type="component" value="Unassembled WGS sequence"/>
</dbReference>
<dbReference type="GO" id="GO:0005524">
    <property type="term" value="F:ATP binding"/>
    <property type="evidence" value="ECO:0007669"/>
    <property type="project" value="UniProtKB-KW"/>
</dbReference>
<evidence type="ECO:0000313" key="4">
    <source>
        <dbReference type="EMBL" id="TLS67040.1"/>
    </source>
</evidence>
<keyword evidence="5" id="KW-1185">Reference proteome</keyword>
<dbReference type="PANTHER" id="PTHR10513:SF35">
    <property type="entry name" value="DEOXYADENOSINE KINASE"/>
    <property type="match status" value="1"/>
</dbReference>
<dbReference type="EMBL" id="VBRY01000007">
    <property type="protein sequence ID" value="TLS67040.1"/>
    <property type="molecule type" value="Genomic_DNA"/>
</dbReference>
<keyword evidence="2" id="KW-0067">ATP-binding</keyword>
<protein>
    <recommendedName>
        <fullName evidence="3">Deoxynucleoside kinase domain-containing protein</fullName>
    </recommendedName>
</protein>
<feature type="domain" description="Deoxynucleoside kinase" evidence="3">
    <location>
        <begin position="9"/>
        <end position="199"/>
    </location>
</feature>
<comment type="caution">
    <text evidence="4">The sequence shown here is derived from an EMBL/GenBank/DDBJ whole genome shotgun (WGS) entry which is preliminary data.</text>
</comment>
<proteinExistence type="predicted"/>
<feature type="binding site" evidence="2">
    <location>
        <begin position="134"/>
        <end position="138"/>
    </location>
    <ligand>
        <name>ATP</name>
        <dbReference type="ChEBI" id="CHEBI:30616"/>
    </ligand>
</feature>
<dbReference type="AlphaFoldDB" id="A0A5R9GLT5"/>
<dbReference type="Pfam" id="PF01712">
    <property type="entry name" value="dNK"/>
    <property type="match status" value="1"/>
</dbReference>
<evidence type="ECO:0000256" key="1">
    <source>
        <dbReference type="PIRSR" id="PIRSR000705-1"/>
    </source>
</evidence>
<evidence type="ECO:0000259" key="3">
    <source>
        <dbReference type="Pfam" id="PF01712"/>
    </source>
</evidence>
<dbReference type="InterPro" id="IPR050566">
    <property type="entry name" value="Deoxyribonucleoside_kinase"/>
</dbReference>
<reference evidence="4 5" key="1">
    <citation type="journal article" date="2019" name="Appl. Environ. Microbiol.">
        <title>Environmental Evidence and Genomic Insight of Iron-oxidizing Bacteria Preference Towards More Corrosion Resistant Stainless Steel at Higher Salinities.</title>
        <authorList>
            <person name="Garrison C.E."/>
            <person name="Price K.A."/>
            <person name="Field E.K."/>
        </authorList>
    </citation>
    <scope>NUCLEOTIDE SEQUENCE [LARGE SCALE GENOMIC DNA]</scope>
    <source>
        <strain evidence="4 5">P3</strain>
    </source>
</reference>
<evidence type="ECO:0000256" key="2">
    <source>
        <dbReference type="PIRSR" id="PIRSR000705-3"/>
    </source>
</evidence>
<dbReference type="SUPFAM" id="SSF52540">
    <property type="entry name" value="P-loop containing nucleoside triphosphate hydrolases"/>
    <property type="match status" value="1"/>
</dbReference>
<feature type="active site" description="Proton acceptor" evidence="1">
    <location>
        <position position="82"/>
    </location>
</feature>
<dbReference type="PIRSF" id="PIRSF000705">
    <property type="entry name" value="DNK"/>
    <property type="match status" value="1"/>
</dbReference>